<feature type="region of interest" description="Disordered" evidence="1">
    <location>
        <begin position="882"/>
        <end position="1135"/>
    </location>
</feature>
<dbReference type="GO" id="GO:0005886">
    <property type="term" value="C:plasma membrane"/>
    <property type="evidence" value="ECO:0007669"/>
    <property type="project" value="TreeGrafter"/>
</dbReference>
<evidence type="ECO:0008006" key="6">
    <source>
        <dbReference type="Google" id="ProtNLM"/>
    </source>
</evidence>
<dbReference type="InterPro" id="IPR036390">
    <property type="entry name" value="WH_DNA-bd_sf"/>
</dbReference>
<dbReference type="PROSITE" id="PS50238">
    <property type="entry name" value="RHOGAP"/>
    <property type="match status" value="1"/>
</dbReference>
<dbReference type="OrthoDB" id="2155291at2759"/>
<reference evidence="4" key="1">
    <citation type="submission" date="2020-07" db="EMBL/GenBank/DDBJ databases">
        <title>Draft Genome Sequence of a Deep-Sea Yeast, Naganishia (Cryptococcus) liquefaciens strain N6.</title>
        <authorList>
            <person name="Han Y.W."/>
            <person name="Kajitani R."/>
            <person name="Morimoto H."/>
            <person name="Parhat M."/>
            <person name="Tsubouchi H."/>
            <person name="Bakenova O."/>
            <person name="Ogata M."/>
            <person name="Argunhan B."/>
            <person name="Aoki R."/>
            <person name="Kajiwara S."/>
            <person name="Itoh T."/>
            <person name="Iwasaki H."/>
        </authorList>
    </citation>
    <scope>NUCLEOTIDE SEQUENCE</scope>
    <source>
        <strain evidence="4">N6</strain>
    </source>
</reference>
<dbReference type="Gene3D" id="1.20.1270.60">
    <property type="entry name" value="Arfaptin homology (AH) domain/BAR domain"/>
    <property type="match status" value="2"/>
</dbReference>
<evidence type="ECO:0000313" key="5">
    <source>
        <dbReference type="Proteomes" id="UP000620104"/>
    </source>
</evidence>
<feature type="compositionally biased region" description="Basic and acidic residues" evidence="1">
    <location>
        <begin position="893"/>
        <end position="906"/>
    </location>
</feature>
<evidence type="ECO:0000259" key="3">
    <source>
        <dbReference type="PROSITE" id="PS50238"/>
    </source>
</evidence>
<dbReference type="GO" id="GO:0005096">
    <property type="term" value="F:GTPase activator activity"/>
    <property type="evidence" value="ECO:0007669"/>
    <property type="project" value="TreeGrafter"/>
</dbReference>
<feature type="domain" description="DEP" evidence="2">
    <location>
        <begin position="377"/>
        <end position="454"/>
    </location>
</feature>
<dbReference type="Gene3D" id="1.10.555.10">
    <property type="entry name" value="Rho GTPase activation protein"/>
    <property type="match status" value="1"/>
</dbReference>
<keyword evidence="5" id="KW-1185">Reference proteome</keyword>
<dbReference type="InterPro" id="IPR027267">
    <property type="entry name" value="AH/BAR_dom_sf"/>
</dbReference>
<dbReference type="InterPro" id="IPR008936">
    <property type="entry name" value="Rho_GTPase_activation_prot"/>
</dbReference>
<dbReference type="Proteomes" id="UP000620104">
    <property type="component" value="Unassembled WGS sequence"/>
</dbReference>
<comment type="caution">
    <text evidence="4">The sequence shown here is derived from an EMBL/GenBank/DDBJ whole genome shotgun (WGS) entry which is preliminary data.</text>
</comment>
<dbReference type="InterPro" id="IPR000591">
    <property type="entry name" value="DEP_dom"/>
</dbReference>
<feature type="compositionally biased region" description="Pro residues" evidence="1">
    <location>
        <begin position="1009"/>
        <end position="1018"/>
    </location>
</feature>
<dbReference type="SUPFAM" id="SSF46785">
    <property type="entry name" value="Winged helix' DNA-binding domain"/>
    <property type="match status" value="1"/>
</dbReference>
<dbReference type="GO" id="GO:0007010">
    <property type="term" value="P:cytoskeleton organization"/>
    <property type="evidence" value="ECO:0007669"/>
    <property type="project" value="TreeGrafter"/>
</dbReference>
<feature type="compositionally biased region" description="Basic and acidic residues" evidence="1">
    <location>
        <begin position="1113"/>
        <end position="1122"/>
    </location>
</feature>
<protein>
    <recommendedName>
        <fullName evidence="6">Rho-GAP domain-containing protein</fullName>
    </recommendedName>
</protein>
<feature type="compositionally biased region" description="Basic and acidic residues" evidence="1">
    <location>
        <begin position="935"/>
        <end position="958"/>
    </location>
</feature>
<dbReference type="SUPFAM" id="SSF103657">
    <property type="entry name" value="BAR/IMD domain-like"/>
    <property type="match status" value="1"/>
</dbReference>
<evidence type="ECO:0000259" key="2">
    <source>
        <dbReference type="PROSITE" id="PS50186"/>
    </source>
</evidence>
<dbReference type="PANTHER" id="PTHR23065:SF17">
    <property type="entry name" value="RHO-GTPASE-ACTIVATING PROTEIN RGD2"/>
    <property type="match status" value="1"/>
</dbReference>
<evidence type="ECO:0000256" key="1">
    <source>
        <dbReference type="SAM" id="MobiDB-lite"/>
    </source>
</evidence>
<evidence type="ECO:0000313" key="4">
    <source>
        <dbReference type="EMBL" id="GHJ86351.1"/>
    </source>
</evidence>
<dbReference type="GO" id="GO:0005737">
    <property type="term" value="C:cytoplasm"/>
    <property type="evidence" value="ECO:0007669"/>
    <property type="project" value="TreeGrafter"/>
</dbReference>
<dbReference type="InterPro" id="IPR000198">
    <property type="entry name" value="RhoGAP_dom"/>
</dbReference>
<feature type="region of interest" description="Disordered" evidence="1">
    <location>
        <begin position="184"/>
        <end position="243"/>
    </location>
</feature>
<dbReference type="SMART" id="SM00324">
    <property type="entry name" value="RhoGAP"/>
    <property type="match status" value="1"/>
</dbReference>
<feature type="compositionally biased region" description="Low complexity" evidence="1">
    <location>
        <begin position="221"/>
        <end position="240"/>
    </location>
</feature>
<organism evidence="4 5">
    <name type="scientific">Naganishia liquefaciens</name>
    <dbReference type="NCBI Taxonomy" id="104408"/>
    <lineage>
        <taxon>Eukaryota</taxon>
        <taxon>Fungi</taxon>
        <taxon>Dikarya</taxon>
        <taxon>Basidiomycota</taxon>
        <taxon>Agaricomycotina</taxon>
        <taxon>Tremellomycetes</taxon>
        <taxon>Filobasidiales</taxon>
        <taxon>Filobasidiaceae</taxon>
        <taxon>Naganishia</taxon>
    </lineage>
</organism>
<gene>
    <name evidence="4" type="ORF">NliqN6_2753</name>
</gene>
<dbReference type="EMBL" id="BLZA01000017">
    <property type="protein sequence ID" value="GHJ86351.1"/>
    <property type="molecule type" value="Genomic_DNA"/>
</dbReference>
<dbReference type="SUPFAM" id="SSF48350">
    <property type="entry name" value="GTPase activation domain, GAP"/>
    <property type="match status" value="1"/>
</dbReference>
<feature type="compositionally biased region" description="Low complexity" evidence="1">
    <location>
        <begin position="921"/>
        <end position="931"/>
    </location>
</feature>
<dbReference type="GO" id="GO:0000935">
    <property type="term" value="C:division septum"/>
    <property type="evidence" value="ECO:0007669"/>
    <property type="project" value="TreeGrafter"/>
</dbReference>
<dbReference type="PANTHER" id="PTHR23065">
    <property type="entry name" value="PROLINE-SERINE-THREONINE PHOSPHATASE INTERACTING PROTEIN 1"/>
    <property type="match status" value="1"/>
</dbReference>
<name>A0A8H3YG38_9TREE</name>
<dbReference type="Pfam" id="PF00620">
    <property type="entry name" value="RhoGAP"/>
    <property type="match status" value="1"/>
</dbReference>
<feature type="compositionally biased region" description="Basic and acidic residues" evidence="1">
    <location>
        <begin position="341"/>
        <end position="350"/>
    </location>
</feature>
<sequence>MAAVLLPPTFHNSFWSNQDYFRTGLEVLMRKLREGCEESVEIGVFIKTQAQHYRQLSRSIINDTPSLPLIFSPDSTDSPSTLQNTLSTIHSSAVTAQADHYARLADELEFRVAREFERWSAAHRNRVMMAAEEALGNGTTNKGHPEDRGLVGQYEALGLDVAKLKQSYLSKARLADDLEEDARFAPHFNPPATPKAPTKNLTPALPSSPRLASLRERSHQSSTSLDGSSSNNSNLRRTGTVAERINEKLRAATTLRRTPGTGSTGGSISSLKGMGESIVTMSLADSKAIDTPTSGLPPINNGESAGDHILLAGLSMPIMKLFELLAQLQHYLATTLPSEQPDAKVDERRPSAPATETNGSTDADHAKSSGIDSNPAGDGGLRSRTRMTVLGSYDCCVSGEELREWLLGHVEGFGSDPARGSEAGAALVKWGLIGRIGVGRGWQDDEETFYYLKDAAFDTSPFAIESLKNHIRAAEPTSKSASTANTASAPATTALPSLSTASTLVKSYLPALASLPGALTGSADPGLEAPHIRARKEAKIADEEYRTGVDDLERMRLRVEEWVEKGLKSWERWERERMGSVKTVLGQYHQVISTLPGRMQAWTSDVKMAVDVFKPDVDFRAMIENNRIGNFRPTPHVYESLDSDEPEVSFGIDLRKWAGSNWKAILHNNGNEKDGSGKGNVPGAFMALLKGLEVKYSEVSDDLRRKSWIFLVDLRETHELRERLNDPRVPLSDMLDEVAKFNAPVIAATIKLWLLELNPPLCGYDAYEACRSIYGKRSDERSSEKIATALSEIMGRLSGVQILILDTLFTHLHELIENTKTEEADDVYITKLSLSLGRAILRPPTESAVTLQDRTPSRLFIDLYTHRTEIFSPLVERAQRAIDRPMPVRKRTRPVDQRISRSRLSESGEDGVSLYRNMQTSAPAPASAAAAGEISEQRDGASAREAPRLNGDDQDRSDAAPVEQETSPTDDVLEDYTQPEVEPPVLRESVPSPPVDALPVLETTSAPPAARPATPPPSSRRSMDEDTPLTPVASTGARLSRARPMSGGHRDRFDENSVLAEVGETSLKRAGSGEARTVRGPRGARGPRPGPGSKLGSVDLTASPGARPGSPSIKDRIAHLEGRAGAGAGTTDRFV</sequence>
<accession>A0A8H3YG38</accession>
<dbReference type="AlphaFoldDB" id="A0A8H3YG38"/>
<proteinExistence type="predicted"/>
<feature type="region of interest" description="Disordered" evidence="1">
    <location>
        <begin position="339"/>
        <end position="383"/>
    </location>
</feature>
<dbReference type="GO" id="GO:0007264">
    <property type="term" value="P:small GTPase-mediated signal transduction"/>
    <property type="evidence" value="ECO:0007669"/>
    <property type="project" value="TreeGrafter"/>
</dbReference>
<dbReference type="PROSITE" id="PS50186">
    <property type="entry name" value="DEP"/>
    <property type="match status" value="1"/>
</dbReference>
<feature type="domain" description="Rho-GAP" evidence="3">
    <location>
        <begin position="664"/>
        <end position="871"/>
    </location>
</feature>